<dbReference type="Pfam" id="PF08743">
    <property type="entry name" value="Nse4_C"/>
    <property type="match status" value="1"/>
</dbReference>
<feature type="domain" description="Nse4/EID protein Nse3/MAGE-binding" evidence="10">
    <location>
        <begin position="137"/>
        <end position="190"/>
    </location>
</feature>
<feature type="region of interest" description="Disordered" evidence="8">
    <location>
        <begin position="1"/>
        <end position="87"/>
    </location>
</feature>
<keyword evidence="4 7" id="KW-0233">DNA recombination</keyword>
<dbReference type="EMBL" id="JAGPXC010000006">
    <property type="protein sequence ID" value="KAH6651864.1"/>
    <property type="molecule type" value="Genomic_DNA"/>
</dbReference>
<dbReference type="GO" id="GO:0030915">
    <property type="term" value="C:Smc5-Smc6 complex"/>
    <property type="evidence" value="ECO:0007669"/>
    <property type="project" value="UniProtKB-UniRule"/>
</dbReference>
<evidence type="ECO:0000256" key="1">
    <source>
        <dbReference type="ARBA" id="ARBA00004123"/>
    </source>
</evidence>
<keyword evidence="5 7" id="KW-0234">DNA repair</keyword>
<evidence type="ECO:0000259" key="10">
    <source>
        <dbReference type="Pfam" id="PF15412"/>
    </source>
</evidence>
<dbReference type="GeneID" id="70125190"/>
<dbReference type="Proteomes" id="UP000758603">
    <property type="component" value="Unassembled WGS sequence"/>
</dbReference>
<feature type="domain" description="Non-structural maintenance of chromosome element 4 C-terminal" evidence="9">
    <location>
        <begin position="341"/>
        <end position="429"/>
    </location>
</feature>
<dbReference type="PANTHER" id="PTHR16140:SF0">
    <property type="entry name" value="NON-STRUCTURAL MAINTENANCE OF CHROMOSOMES ELEMENT 4"/>
    <property type="match status" value="1"/>
</dbReference>
<dbReference type="PANTHER" id="PTHR16140">
    <property type="entry name" value="NON-STRUCTURAL MAINTENANCE OF CHROMOSOMES ELEMENT 4"/>
    <property type="match status" value="1"/>
</dbReference>
<comment type="subcellular location">
    <subcellularLocation>
        <location evidence="1 7">Nucleus</location>
    </subcellularLocation>
</comment>
<evidence type="ECO:0000256" key="6">
    <source>
        <dbReference type="ARBA" id="ARBA00023242"/>
    </source>
</evidence>
<accession>A0A9P8UGM7</accession>
<dbReference type="GO" id="GO:0006281">
    <property type="term" value="P:DNA repair"/>
    <property type="evidence" value="ECO:0007669"/>
    <property type="project" value="UniProtKB-UniRule"/>
</dbReference>
<comment type="caution">
    <text evidence="11">The sequence shown here is derived from an EMBL/GenBank/DDBJ whole genome shotgun (WGS) entry which is preliminary data.</text>
</comment>
<dbReference type="InterPro" id="IPR014854">
    <property type="entry name" value="Nse4_C"/>
</dbReference>
<keyword evidence="6 7" id="KW-0539">Nucleus</keyword>
<evidence type="ECO:0000256" key="8">
    <source>
        <dbReference type="SAM" id="MobiDB-lite"/>
    </source>
</evidence>
<evidence type="ECO:0000256" key="2">
    <source>
        <dbReference type="ARBA" id="ARBA00008997"/>
    </source>
</evidence>
<feature type="compositionally biased region" description="Acidic residues" evidence="8">
    <location>
        <begin position="209"/>
        <end position="221"/>
    </location>
</feature>
<organism evidence="11 12">
    <name type="scientific">Truncatella angustata</name>
    <dbReference type="NCBI Taxonomy" id="152316"/>
    <lineage>
        <taxon>Eukaryota</taxon>
        <taxon>Fungi</taxon>
        <taxon>Dikarya</taxon>
        <taxon>Ascomycota</taxon>
        <taxon>Pezizomycotina</taxon>
        <taxon>Sordariomycetes</taxon>
        <taxon>Xylariomycetidae</taxon>
        <taxon>Amphisphaeriales</taxon>
        <taxon>Sporocadaceae</taxon>
        <taxon>Truncatella</taxon>
    </lineage>
</organism>
<evidence type="ECO:0000259" key="9">
    <source>
        <dbReference type="Pfam" id="PF08743"/>
    </source>
</evidence>
<evidence type="ECO:0000256" key="3">
    <source>
        <dbReference type="ARBA" id="ARBA00022763"/>
    </source>
</evidence>
<gene>
    <name evidence="11" type="ORF">BKA67DRAFT_340279</name>
</gene>
<dbReference type="RefSeq" id="XP_045956142.1">
    <property type="nucleotide sequence ID" value="XM_046096297.1"/>
</dbReference>
<protein>
    <recommendedName>
        <fullName evidence="7">Non-structural maintenance of chromosomes element 4</fullName>
    </recommendedName>
</protein>
<feature type="region of interest" description="Disordered" evidence="8">
    <location>
        <begin position="185"/>
        <end position="222"/>
    </location>
</feature>
<evidence type="ECO:0000256" key="7">
    <source>
        <dbReference type="RuleBase" id="RU365071"/>
    </source>
</evidence>
<evidence type="ECO:0000313" key="11">
    <source>
        <dbReference type="EMBL" id="KAH6651864.1"/>
    </source>
</evidence>
<sequence>MSSSPSRSGSPGVESDRENSGRPLVVRDRSSRGAESSKRKRGLANGVDRASSRRRTEEPSDASDGSDVDGEDSDQYDPDQPIEERREVQRGLRRLREDARINRDKYLQPGEGGVRQLIKKANALSGNVKQTAEATIDSRLLVETVELSYKKTALLTSGDAGQGVDVDSFVTQCLRYMRLGAGIADDEAPELTSTQRQRRQPNGRRQQADSDDEDEIGDEGDPCNWEHLGRFVGVPNVRRPAASGFLLGPLSVEKKIRKITKKSAPFRPNALRETRPEVLDASAIQRKEDNDLTAICHKILQRLKEAQAEAQDAAEDAYNAGGEEKSEEVMNQYGLKSTGGMDFFRCVINPKSFGQTVENMFYVSFLIRDNRVQLEVDENGHPTLAPIEEPDRNETGSRHGSQKHQAIFHLDKAQYDAIVKAYDIRSSIIEHRQQQGNAGPGARGWYN</sequence>
<dbReference type="Pfam" id="PF15412">
    <property type="entry name" value="Nse4-Nse3_bdg"/>
    <property type="match status" value="1"/>
</dbReference>
<evidence type="ECO:0000256" key="4">
    <source>
        <dbReference type="ARBA" id="ARBA00023172"/>
    </source>
</evidence>
<evidence type="ECO:0000313" key="12">
    <source>
        <dbReference type="Proteomes" id="UP000758603"/>
    </source>
</evidence>
<feature type="compositionally biased region" description="Basic and acidic residues" evidence="8">
    <location>
        <begin position="14"/>
        <end position="37"/>
    </location>
</feature>
<keyword evidence="3 7" id="KW-0227">DNA damage</keyword>
<feature type="compositionally biased region" description="Low complexity" evidence="8">
    <location>
        <begin position="1"/>
        <end position="12"/>
    </location>
</feature>
<evidence type="ECO:0000256" key="5">
    <source>
        <dbReference type="ARBA" id="ARBA00023204"/>
    </source>
</evidence>
<comment type="subunit">
    <text evidence="7">Component of the SMC5-SMC6 complex.</text>
</comment>
<dbReference type="OrthoDB" id="361242at2759"/>
<comment type="similarity">
    <text evidence="2 7">Belongs to the NSE4 family.</text>
</comment>
<dbReference type="InterPro" id="IPR029225">
    <property type="entry name" value="Nse4_Nse3-bd"/>
</dbReference>
<proteinExistence type="inferred from homology"/>
<dbReference type="InterPro" id="IPR027786">
    <property type="entry name" value="Nse4/EID"/>
</dbReference>
<keyword evidence="12" id="KW-1185">Reference proteome</keyword>
<dbReference type="GO" id="GO:0006310">
    <property type="term" value="P:DNA recombination"/>
    <property type="evidence" value="ECO:0007669"/>
    <property type="project" value="UniProtKB-UniRule"/>
</dbReference>
<dbReference type="GO" id="GO:0005634">
    <property type="term" value="C:nucleus"/>
    <property type="evidence" value="ECO:0007669"/>
    <property type="project" value="UniProtKB-SubCell"/>
</dbReference>
<dbReference type="AlphaFoldDB" id="A0A9P8UGM7"/>
<name>A0A9P8UGM7_9PEZI</name>
<feature type="region of interest" description="Disordered" evidence="8">
    <location>
        <begin position="381"/>
        <end position="403"/>
    </location>
</feature>
<reference evidence="11" key="1">
    <citation type="journal article" date="2021" name="Nat. Commun.">
        <title>Genetic determinants of endophytism in the Arabidopsis root mycobiome.</title>
        <authorList>
            <person name="Mesny F."/>
            <person name="Miyauchi S."/>
            <person name="Thiergart T."/>
            <person name="Pickel B."/>
            <person name="Atanasova L."/>
            <person name="Karlsson M."/>
            <person name="Huettel B."/>
            <person name="Barry K.W."/>
            <person name="Haridas S."/>
            <person name="Chen C."/>
            <person name="Bauer D."/>
            <person name="Andreopoulos W."/>
            <person name="Pangilinan J."/>
            <person name="LaButti K."/>
            <person name="Riley R."/>
            <person name="Lipzen A."/>
            <person name="Clum A."/>
            <person name="Drula E."/>
            <person name="Henrissat B."/>
            <person name="Kohler A."/>
            <person name="Grigoriev I.V."/>
            <person name="Martin F.M."/>
            <person name="Hacquard S."/>
        </authorList>
    </citation>
    <scope>NUCLEOTIDE SEQUENCE</scope>
    <source>
        <strain evidence="11">MPI-SDFR-AT-0073</strain>
    </source>
</reference>
<comment type="function">
    <text evidence="7">Component of the SMC5-SMC6 complex, that promotes sister chromatid alignment after DNA damage and facilitates double-stranded DNA breaks (DSBs) repair via homologous recombination between sister chromatids.</text>
</comment>
<feature type="compositionally biased region" description="Acidic residues" evidence="8">
    <location>
        <begin position="59"/>
        <end position="81"/>
    </location>
</feature>